<dbReference type="OrthoDB" id="450111at2"/>
<reference evidence="1 2" key="1">
    <citation type="submission" date="2018-04" db="EMBL/GenBank/DDBJ databases">
        <title>Pelagivirga bohaiensis gen. nov., sp. nov., a bacterium isolated from the Bohai Sea.</title>
        <authorList>
            <person name="Ji X."/>
        </authorList>
    </citation>
    <scope>NUCLEOTIDE SEQUENCE [LARGE SCALE GENOMIC DNA]</scope>
    <source>
        <strain evidence="1 2">BH-SD19</strain>
    </source>
</reference>
<gene>
    <name evidence="1" type="ORF">DC366_06805</name>
</gene>
<dbReference type="SUPFAM" id="SSF56281">
    <property type="entry name" value="Metallo-hydrolase/oxidoreductase"/>
    <property type="match status" value="1"/>
</dbReference>
<proteinExistence type="predicted"/>
<evidence type="ECO:0000313" key="1">
    <source>
        <dbReference type="EMBL" id="PVA10848.1"/>
    </source>
</evidence>
<dbReference type="PANTHER" id="PTHR33835">
    <property type="entry name" value="YALI0C07656P"/>
    <property type="match status" value="1"/>
</dbReference>
<organism evidence="1 2">
    <name type="scientific">Pelagivirga sediminicola</name>
    <dbReference type="NCBI Taxonomy" id="2170575"/>
    <lineage>
        <taxon>Bacteria</taxon>
        <taxon>Pseudomonadati</taxon>
        <taxon>Pseudomonadota</taxon>
        <taxon>Alphaproteobacteria</taxon>
        <taxon>Rhodobacterales</taxon>
        <taxon>Paracoccaceae</taxon>
        <taxon>Pelagivirga</taxon>
    </lineage>
</organism>
<accession>A0A2T7G8X9</accession>
<protein>
    <submittedName>
        <fullName evidence="1">DUF4336 domain-containing protein</fullName>
    </submittedName>
</protein>
<dbReference type="Proteomes" id="UP000244446">
    <property type="component" value="Unassembled WGS sequence"/>
</dbReference>
<keyword evidence="2" id="KW-1185">Reference proteome</keyword>
<sequence length="232" mass="26404">MPYPTRCTVIRLANGDLWVHSPTLLTDTLRDELGALGPVAHLVAPNWLHYVNISDWQRAYPGAMAHAAPGVAERAARQGLPLQFDAQIDQTPPRAWDGQIDQMIARGSRKHREAVFHHRKSSTLILTDLIENFETRHLPVWMRSLVWLAGIDSSDGKMPPDMRMTFRKTPLAESIEAMIAWQPQRLILAHGRWYGRDAVGELRRAFRRVLRDREWTAAMAQIEAGRKKPPAD</sequence>
<dbReference type="InterPro" id="IPR025638">
    <property type="entry name" value="DUF4336"/>
</dbReference>
<dbReference type="EMBL" id="QCYH01000003">
    <property type="protein sequence ID" value="PVA10848.1"/>
    <property type="molecule type" value="Genomic_DNA"/>
</dbReference>
<name>A0A2T7G8X9_9RHOB</name>
<evidence type="ECO:0000313" key="2">
    <source>
        <dbReference type="Proteomes" id="UP000244446"/>
    </source>
</evidence>
<dbReference type="AlphaFoldDB" id="A0A2T7G8X9"/>
<dbReference type="InterPro" id="IPR036866">
    <property type="entry name" value="RibonucZ/Hydroxyglut_hydro"/>
</dbReference>
<dbReference type="PANTHER" id="PTHR33835:SF1">
    <property type="entry name" value="METALLO-BETA-LACTAMASE DOMAIN-CONTAINING PROTEIN"/>
    <property type="match status" value="1"/>
</dbReference>
<comment type="caution">
    <text evidence="1">The sequence shown here is derived from an EMBL/GenBank/DDBJ whole genome shotgun (WGS) entry which is preliminary data.</text>
</comment>
<dbReference type="Pfam" id="PF14234">
    <property type="entry name" value="DUF4336"/>
    <property type="match status" value="1"/>
</dbReference>